<reference evidence="3" key="1">
    <citation type="submission" date="2023-10" db="EMBL/GenBank/DDBJ databases">
        <title>Genome sequences of Mycoplasma ovipneumoniae isolated from goats.</title>
        <authorList>
            <person name="Spergser J."/>
        </authorList>
    </citation>
    <scope>NUCLEOTIDE SEQUENCE</scope>
    <source>
        <strain evidence="3">168</strain>
        <strain evidence="4">279</strain>
    </source>
</reference>
<dbReference type="GO" id="GO:0016791">
    <property type="term" value="F:phosphatase activity"/>
    <property type="evidence" value="ECO:0007669"/>
    <property type="project" value="TreeGrafter"/>
</dbReference>
<evidence type="ECO:0000256" key="2">
    <source>
        <dbReference type="ARBA" id="ARBA00034778"/>
    </source>
</evidence>
<organism evidence="3 5">
    <name type="scientific">Mesomycoplasma ovipneumoniae</name>
    <dbReference type="NCBI Taxonomy" id="29562"/>
    <lineage>
        <taxon>Bacteria</taxon>
        <taxon>Bacillati</taxon>
        <taxon>Mycoplasmatota</taxon>
        <taxon>Mycoplasmoidales</taxon>
        <taxon>Metamycoplasmataceae</taxon>
        <taxon>Mesomycoplasma</taxon>
    </lineage>
</organism>
<dbReference type="Pfam" id="PF08282">
    <property type="entry name" value="Hydrolase_3"/>
    <property type="match status" value="1"/>
</dbReference>
<dbReference type="SUPFAM" id="SSF56784">
    <property type="entry name" value="HAD-like"/>
    <property type="match status" value="1"/>
</dbReference>
<dbReference type="Proteomes" id="UP001276398">
    <property type="component" value="Unassembled WGS sequence"/>
</dbReference>
<dbReference type="Proteomes" id="UP001286563">
    <property type="component" value="Unassembled WGS sequence"/>
</dbReference>
<evidence type="ECO:0000256" key="1">
    <source>
        <dbReference type="ARBA" id="ARBA00001946"/>
    </source>
</evidence>
<dbReference type="NCBIfam" id="TIGR01484">
    <property type="entry name" value="HAD-SF-IIB"/>
    <property type="match status" value="1"/>
</dbReference>
<dbReference type="NCBIfam" id="TIGR00099">
    <property type="entry name" value="Cof-subfamily"/>
    <property type="match status" value="1"/>
</dbReference>
<dbReference type="GO" id="GO:0000287">
    <property type="term" value="F:magnesium ion binding"/>
    <property type="evidence" value="ECO:0007669"/>
    <property type="project" value="TreeGrafter"/>
</dbReference>
<dbReference type="PANTHER" id="PTHR10000">
    <property type="entry name" value="PHOSPHOSERINE PHOSPHATASE"/>
    <property type="match status" value="1"/>
</dbReference>
<dbReference type="EMBL" id="JAWPEX010000001">
    <property type="protein sequence ID" value="MDW2897776.1"/>
    <property type="molecule type" value="Genomic_DNA"/>
</dbReference>
<evidence type="ECO:0000313" key="5">
    <source>
        <dbReference type="Proteomes" id="UP001286563"/>
    </source>
</evidence>
<dbReference type="PROSITE" id="PS01229">
    <property type="entry name" value="COF_2"/>
    <property type="match status" value="1"/>
</dbReference>
<protein>
    <submittedName>
        <fullName evidence="3">Cof-type HAD-IIB family hydrolase</fullName>
    </submittedName>
</protein>
<dbReference type="InterPro" id="IPR036412">
    <property type="entry name" value="HAD-like_sf"/>
</dbReference>
<gene>
    <name evidence="3" type="ORF">R7U35_00205</name>
    <name evidence="4" type="ORF">R7V77_00365</name>
</gene>
<proteinExistence type="inferred from homology"/>
<comment type="cofactor">
    <cofactor evidence="1">
        <name>Mg(2+)</name>
        <dbReference type="ChEBI" id="CHEBI:18420"/>
    </cofactor>
</comment>
<dbReference type="Gene3D" id="3.30.1240.10">
    <property type="match status" value="1"/>
</dbReference>
<dbReference type="PANTHER" id="PTHR10000:SF8">
    <property type="entry name" value="HAD SUPERFAMILY HYDROLASE-LIKE, TYPE 3"/>
    <property type="match status" value="1"/>
</dbReference>
<dbReference type="EMBL" id="JAWPFC010000001">
    <property type="protein sequence ID" value="MDW2893130.1"/>
    <property type="molecule type" value="Genomic_DNA"/>
</dbReference>
<dbReference type="InterPro" id="IPR006379">
    <property type="entry name" value="HAD-SF_hydro_IIB"/>
</dbReference>
<dbReference type="GO" id="GO:0005829">
    <property type="term" value="C:cytosol"/>
    <property type="evidence" value="ECO:0007669"/>
    <property type="project" value="TreeGrafter"/>
</dbReference>
<evidence type="ECO:0000313" key="3">
    <source>
        <dbReference type="EMBL" id="MDW2893130.1"/>
    </source>
</evidence>
<dbReference type="Gene3D" id="3.40.50.1000">
    <property type="entry name" value="HAD superfamily/HAD-like"/>
    <property type="match status" value="1"/>
</dbReference>
<dbReference type="AlphaFoldDB" id="A0AAJ2P654"/>
<name>A0AAJ2P654_9BACT</name>
<dbReference type="SFLD" id="SFLDG01140">
    <property type="entry name" value="C2.B:_Phosphomannomutase_and_P"/>
    <property type="match status" value="1"/>
</dbReference>
<accession>A0AAJ2P654</accession>
<dbReference type="SFLD" id="SFLDS00003">
    <property type="entry name" value="Haloacid_Dehalogenase"/>
    <property type="match status" value="1"/>
</dbReference>
<comment type="caution">
    <text evidence="3">The sequence shown here is derived from an EMBL/GenBank/DDBJ whole genome shotgun (WGS) entry which is preliminary data.</text>
</comment>
<comment type="similarity">
    <text evidence="2">Belongs to the HAD-like hydrolase superfamily. Cof family.</text>
</comment>
<dbReference type="InterPro" id="IPR000150">
    <property type="entry name" value="Cof"/>
</dbReference>
<dbReference type="InterPro" id="IPR023214">
    <property type="entry name" value="HAD_sf"/>
</dbReference>
<keyword evidence="3" id="KW-0378">Hydrolase</keyword>
<dbReference type="RefSeq" id="WP_318052294.1">
    <property type="nucleotide sequence ID" value="NZ_JAWPEX010000001.1"/>
</dbReference>
<sequence>MKLFFAFDLDGTLLRYDNTIHPENVKMLKKLYELGHILVVATGRGLSACIDLAKQYPYFHYLVSNNGTLVYDIATKKTINNGTLKKQVAFDLFQDCQESNSICAFSTPHSLFEYSSQKSYDWLKKQHIMDLNYYTKVNNFEILEIIETDPITQIAFRNDEKLIKDLYKKWSKKLENHYKVTITNRIFLDINPLNVDKASAISDLLVKNNLTTDHLVAFGDSSNDFQMIKLARYGFAMQDATPDLIEVASRKIGSCKSDTIARTIDILLENQDKLFSA</sequence>
<evidence type="ECO:0000313" key="4">
    <source>
        <dbReference type="EMBL" id="MDW2897776.1"/>
    </source>
</evidence>